<dbReference type="Pfam" id="PF00132">
    <property type="entry name" value="Hexapep"/>
    <property type="match status" value="1"/>
</dbReference>
<accession>A0ABZ3FS35</accession>
<dbReference type="InterPro" id="IPR047324">
    <property type="entry name" value="LbH_gamma_CA-like"/>
</dbReference>
<name>A0ABZ3FS35_9ACTN</name>
<organism evidence="1 2">
    <name type="scientific">Ammonicoccus fulvus</name>
    <dbReference type="NCBI Taxonomy" id="3138240"/>
    <lineage>
        <taxon>Bacteria</taxon>
        <taxon>Bacillati</taxon>
        <taxon>Actinomycetota</taxon>
        <taxon>Actinomycetes</taxon>
        <taxon>Propionibacteriales</taxon>
        <taxon>Propionibacteriaceae</taxon>
        <taxon>Ammonicoccus</taxon>
    </lineage>
</organism>
<dbReference type="InterPro" id="IPR050484">
    <property type="entry name" value="Transf_Hexapept/Carb_Anhydrase"/>
</dbReference>
<evidence type="ECO:0000313" key="1">
    <source>
        <dbReference type="EMBL" id="XAN08550.1"/>
    </source>
</evidence>
<dbReference type="CDD" id="cd04645">
    <property type="entry name" value="LbH_gamma_CA_like"/>
    <property type="match status" value="1"/>
</dbReference>
<dbReference type="InterPro" id="IPR011004">
    <property type="entry name" value="Trimer_LpxA-like_sf"/>
</dbReference>
<dbReference type="InterPro" id="IPR001451">
    <property type="entry name" value="Hexapep"/>
</dbReference>
<dbReference type="EMBL" id="CP154795">
    <property type="protein sequence ID" value="XAN08550.1"/>
    <property type="molecule type" value="Genomic_DNA"/>
</dbReference>
<gene>
    <name evidence="1" type="ORF">AADG42_14975</name>
</gene>
<dbReference type="PANTHER" id="PTHR13061">
    <property type="entry name" value="DYNACTIN SUBUNIT P25"/>
    <property type="match status" value="1"/>
</dbReference>
<proteinExistence type="predicted"/>
<evidence type="ECO:0000313" key="2">
    <source>
        <dbReference type="Proteomes" id="UP001442841"/>
    </source>
</evidence>
<dbReference type="PANTHER" id="PTHR13061:SF29">
    <property type="entry name" value="GAMMA CARBONIC ANHYDRASE-LIKE 1, MITOCHONDRIAL-RELATED"/>
    <property type="match status" value="1"/>
</dbReference>
<protein>
    <submittedName>
        <fullName evidence="1">Gamma carbonic anhydrase family protein</fullName>
    </submittedName>
</protein>
<sequence length="184" mass="18521">MRNASAHAVILPLPDAAPQIADSAFVAPGAAVSGAVTLGEDASVWYGASLRADYVPVTIGARSNVQDNATLHGDPGFPCVVGEDVTIGHNAVVHGCVVEDGCVIGMGSVIMNGAVIGVGSLVAGGAVVMPGTKVPPGSLVAGLPGKVRRPTTDEERAGFLRSATVYAENARRHREALAQGDSTT</sequence>
<dbReference type="RefSeq" id="WP_425310007.1">
    <property type="nucleotide sequence ID" value="NZ_CP154795.1"/>
</dbReference>
<dbReference type="Proteomes" id="UP001442841">
    <property type="component" value="Chromosome"/>
</dbReference>
<keyword evidence="2" id="KW-1185">Reference proteome</keyword>
<reference evidence="1 2" key="1">
    <citation type="submission" date="2024-04" db="EMBL/GenBank/DDBJ databases">
        <title>Isolation of an actinomycete strain from pig manure.</title>
        <authorList>
            <person name="Gong T."/>
            <person name="Yu Z."/>
            <person name="An M."/>
            <person name="Wei C."/>
            <person name="Yang W."/>
            <person name="Liu L."/>
        </authorList>
    </citation>
    <scope>NUCLEOTIDE SEQUENCE [LARGE SCALE GENOMIC DNA]</scope>
    <source>
        <strain evidence="1 2">ZF39</strain>
    </source>
</reference>
<dbReference type="Gene3D" id="2.160.10.10">
    <property type="entry name" value="Hexapeptide repeat proteins"/>
    <property type="match status" value="1"/>
</dbReference>
<dbReference type="SUPFAM" id="SSF51161">
    <property type="entry name" value="Trimeric LpxA-like enzymes"/>
    <property type="match status" value="1"/>
</dbReference>